<dbReference type="InterPro" id="IPR045594">
    <property type="entry name" value="DUF6460"/>
</dbReference>
<accession>A0AAW9RUI1</accession>
<feature type="transmembrane region" description="Helical" evidence="1">
    <location>
        <begin position="64"/>
        <end position="82"/>
    </location>
</feature>
<feature type="transmembrane region" description="Helical" evidence="1">
    <location>
        <begin position="20"/>
        <end position="43"/>
    </location>
</feature>
<evidence type="ECO:0000313" key="3">
    <source>
        <dbReference type="EMBL" id="MEJ8572550.1"/>
    </source>
</evidence>
<keyword evidence="1" id="KW-0812">Transmembrane</keyword>
<evidence type="ECO:0000313" key="4">
    <source>
        <dbReference type="Proteomes" id="UP001378188"/>
    </source>
</evidence>
<gene>
    <name evidence="3" type="ORF">V3328_13755</name>
</gene>
<evidence type="ECO:0000256" key="1">
    <source>
        <dbReference type="SAM" id="Phobius"/>
    </source>
</evidence>
<keyword evidence="1" id="KW-1133">Transmembrane helix</keyword>
<dbReference type="EMBL" id="JAZHOF010000005">
    <property type="protein sequence ID" value="MEJ8572550.1"/>
    <property type="molecule type" value="Genomic_DNA"/>
</dbReference>
<name>A0AAW9RUI1_9HYPH</name>
<dbReference type="AlphaFoldDB" id="A0AAW9RUI1"/>
<organism evidence="3 4">
    <name type="scientific">Microbaculum marinum</name>
    <dbReference type="NCBI Taxonomy" id="1764581"/>
    <lineage>
        <taxon>Bacteria</taxon>
        <taxon>Pseudomonadati</taxon>
        <taxon>Pseudomonadota</taxon>
        <taxon>Alphaproteobacteria</taxon>
        <taxon>Hyphomicrobiales</taxon>
        <taxon>Tepidamorphaceae</taxon>
        <taxon>Microbaculum</taxon>
    </lineage>
</organism>
<evidence type="ECO:0000259" key="2">
    <source>
        <dbReference type="Pfam" id="PF20061"/>
    </source>
</evidence>
<dbReference type="Proteomes" id="UP001378188">
    <property type="component" value="Unassembled WGS sequence"/>
</dbReference>
<dbReference type="Pfam" id="PF20061">
    <property type="entry name" value="DUF6460"/>
    <property type="match status" value="1"/>
</dbReference>
<feature type="domain" description="DUF6460" evidence="2">
    <location>
        <begin position="53"/>
        <end position="88"/>
    </location>
</feature>
<comment type="caution">
    <text evidence="3">The sequence shown here is derived from an EMBL/GenBank/DDBJ whole genome shotgun (WGS) entry which is preliminary data.</text>
</comment>
<keyword evidence="4" id="KW-1185">Reference proteome</keyword>
<protein>
    <submittedName>
        <fullName evidence="3">DUF6460 domain-containing protein</fullName>
    </submittedName>
</protein>
<keyword evidence="1" id="KW-0472">Membrane</keyword>
<proteinExistence type="predicted"/>
<reference evidence="3 4" key="1">
    <citation type="submission" date="2024-02" db="EMBL/GenBank/DDBJ databases">
        <title>Genome analysis and characterization of Microbaculum marinisediminis sp. nov., isolated from marine sediment.</title>
        <authorList>
            <person name="Du Z.-J."/>
            <person name="Ye Y.-Q."/>
            <person name="Zhang Z.-R."/>
            <person name="Yuan S.-M."/>
            <person name="Zhang X.-Y."/>
        </authorList>
    </citation>
    <scope>NUCLEOTIDE SEQUENCE [LARGE SCALE GENOMIC DNA]</scope>
    <source>
        <strain evidence="3 4">SDUM1044001</strain>
    </source>
</reference>
<dbReference type="RefSeq" id="WP_340330248.1">
    <property type="nucleotide sequence ID" value="NZ_JAZHOF010000005.1"/>
</dbReference>
<sequence>MSNGPLTRFFGGPPGWVIVRLAVISLIVGLIFSALGISPFDIVRNFERLVRGIWNLGFEAIGDLGRYFLLGAVVVIPIWLVMRLTRVGRGE</sequence>